<evidence type="ECO:0000313" key="1">
    <source>
        <dbReference type="EMBL" id="MFF3671081.1"/>
    </source>
</evidence>
<protein>
    <submittedName>
        <fullName evidence="1">Uncharacterized protein</fullName>
    </submittedName>
</protein>
<sequence>MTDFGSRMVFRLSGEAEPFRITRRPSRVAAAADPGVAATSKPLALAAGQFHDRTSGRAVLVA</sequence>
<name>A0ABW6T1C2_9ACTN</name>
<gene>
    <name evidence="1" type="ORF">ACFYXI_36390</name>
</gene>
<reference evidence="1 2" key="1">
    <citation type="submission" date="2024-10" db="EMBL/GenBank/DDBJ databases">
        <title>The Natural Products Discovery Center: Release of the First 8490 Sequenced Strains for Exploring Actinobacteria Biosynthetic Diversity.</title>
        <authorList>
            <person name="Kalkreuter E."/>
            <person name="Kautsar S.A."/>
            <person name="Yang D."/>
            <person name="Bader C.D."/>
            <person name="Teijaro C.N."/>
            <person name="Fluegel L."/>
            <person name="Davis C.M."/>
            <person name="Simpson J.R."/>
            <person name="Lauterbach L."/>
            <person name="Steele A.D."/>
            <person name="Gui C."/>
            <person name="Meng S."/>
            <person name="Li G."/>
            <person name="Viehrig K."/>
            <person name="Ye F."/>
            <person name="Su P."/>
            <person name="Kiefer A.F."/>
            <person name="Nichols A."/>
            <person name="Cepeda A.J."/>
            <person name="Yan W."/>
            <person name="Fan B."/>
            <person name="Jiang Y."/>
            <person name="Adhikari A."/>
            <person name="Zheng C.-J."/>
            <person name="Schuster L."/>
            <person name="Cowan T.M."/>
            <person name="Smanski M.J."/>
            <person name="Chevrette M.G."/>
            <person name="De Carvalho L.P.S."/>
            <person name="Shen B."/>
        </authorList>
    </citation>
    <scope>NUCLEOTIDE SEQUENCE [LARGE SCALE GENOMIC DNA]</scope>
    <source>
        <strain evidence="1 2">NPDC002173</strain>
    </source>
</reference>
<accession>A0ABW6T1C2</accession>
<dbReference type="RefSeq" id="WP_387417278.1">
    <property type="nucleotide sequence ID" value="NZ_JBIASD010000039.1"/>
</dbReference>
<keyword evidence="2" id="KW-1185">Reference proteome</keyword>
<organism evidence="1 2">
    <name type="scientific">Microtetraspora malaysiensis</name>
    <dbReference type="NCBI Taxonomy" id="161358"/>
    <lineage>
        <taxon>Bacteria</taxon>
        <taxon>Bacillati</taxon>
        <taxon>Actinomycetota</taxon>
        <taxon>Actinomycetes</taxon>
        <taxon>Streptosporangiales</taxon>
        <taxon>Streptosporangiaceae</taxon>
        <taxon>Microtetraspora</taxon>
    </lineage>
</organism>
<dbReference type="EMBL" id="JBIASD010000039">
    <property type="protein sequence ID" value="MFF3671081.1"/>
    <property type="molecule type" value="Genomic_DNA"/>
</dbReference>
<evidence type="ECO:0000313" key="2">
    <source>
        <dbReference type="Proteomes" id="UP001602013"/>
    </source>
</evidence>
<dbReference type="Proteomes" id="UP001602013">
    <property type="component" value="Unassembled WGS sequence"/>
</dbReference>
<proteinExistence type="predicted"/>
<comment type="caution">
    <text evidence="1">The sequence shown here is derived from an EMBL/GenBank/DDBJ whole genome shotgun (WGS) entry which is preliminary data.</text>
</comment>